<dbReference type="Pfam" id="PF13361">
    <property type="entry name" value="UvrD_C"/>
    <property type="match status" value="1"/>
</dbReference>
<keyword evidence="20" id="KW-1185">Reference proteome</keyword>
<comment type="catalytic activity">
    <reaction evidence="12">
        <text>Couples ATP hydrolysis with the unwinding of duplex DNA by translocating in the 3'-5' direction.</text>
        <dbReference type="EC" id="5.6.2.4"/>
    </reaction>
</comment>
<evidence type="ECO:0000256" key="7">
    <source>
        <dbReference type="ARBA" id="ARBA00022839"/>
    </source>
</evidence>
<feature type="region of interest" description="Disordered" evidence="16">
    <location>
        <begin position="1"/>
        <end position="23"/>
    </location>
</feature>
<feature type="region of interest" description="Disordered" evidence="16">
    <location>
        <begin position="1042"/>
        <end position="1076"/>
    </location>
</feature>
<dbReference type="GO" id="GO:0003677">
    <property type="term" value="F:DNA binding"/>
    <property type="evidence" value="ECO:0007669"/>
    <property type="project" value="UniProtKB-KW"/>
</dbReference>
<evidence type="ECO:0000256" key="11">
    <source>
        <dbReference type="ARBA" id="ARBA00023235"/>
    </source>
</evidence>
<keyword evidence="11" id="KW-0413">Isomerase</keyword>
<evidence type="ECO:0000256" key="6">
    <source>
        <dbReference type="ARBA" id="ARBA00022806"/>
    </source>
</evidence>
<dbReference type="InterPro" id="IPR027417">
    <property type="entry name" value="P-loop_NTPase"/>
</dbReference>
<dbReference type="PANTHER" id="PTHR11070:SF59">
    <property type="entry name" value="DNA 3'-5' HELICASE"/>
    <property type="match status" value="1"/>
</dbReference>
<feature type="domain" description="UvrD-like helicase C-terminal" evidence="18">
    <location>
        <begin position="341"/>
        <end position="644"/>
    </location>
</feature>
<dbReference type="Gene3D" id="1.10.10.160">
    <property type="match status" value="1"/>
</dbReference>
<evidence type="ECO:0000256" key="9">
    <source>
        <dbReference type="ARBA" id="ARBA00023125"/>
    </source>
</evidence>
<feature type="compositionally biased region" description="Basic and acidic residues" evidence="16">
    <location>
        <begin position="1049"/>
        <end position="1060"/>
    </location>
</feature>
<dbReference type="GO" id="GO:0033202">
    <property type="term" value="C:DNA helicase complex"/>
    <property type="evidence" value="ECO:0007669"/>
    <property type="project" value="TreeGrafter"/>
</dbReference>
<dbReference type="InterPro" id="IPR013986">
    <property type="entry name" value="DExx_box_DNA_helicase_dom_sf"/>
</dbReference>
<keyword evidence="6 15" id="KW-0347">Helicase</keyword>
<dbReference type="InterPro" id="IPR000212">
    <property type="entry name" value="DNA_helicase_UvrD/REP"/>
</dbReference>
<evidence type="ECO:0000259" key="17">
    <source>
        <dbReference type="PROSITE" id="PS51198"/>
    </source>
</evidence>
<evidence type="ECO:0000256" key="10">
    <source>
        <dbReference type="ARBA" id="ARBA00023204"/>
    </source>
</evidence>
<accession>A0A4Q7L5U7</accession>
<keyword evidence="5 15" id="KW-0378">Hydrolase</keyword>
<evidence type="ECO:0000256" key="15">
    <source>
        <dbReference type="PROSITE-ProRule" id="PRU00560"/>
    </source>
</evidence>
<evidence type="ECO:0000256" key="5">
    <source>
        <dbReference type="ARBA" id="ARBA00022801"/>
    </source>
</evidence>
<feature type="binding site" evidence="15">
    <location>
        <begin position="43"/>
        <end position="50"/>
    </location>
    <ligand>
        <name>ATP</name>
        <dbReference type="ChEBI" id="CHEBI:30616"/>
    </ligand>
</feature>
<dbReference type="InterPro" id="IPR014016">
    <property type="entry name" value="UvrD-like_ATP-bd"/>
</dbReference>
<evidence type="ECO:0000256" key="13">
    <source>
        <dbReference type="ARBA" id="ARBA00034808"/>
    </source>
</evidence>
<dbReference type="AlphaFoldDB" id="A0A4Q7L5U7"/>
<dbReference type="GO" id="GO:0043138">
    <property type="term" value="F:3'-5' DNA helicase activity"/>
    <property type="evidence" value="ECO:0007669"/>
    <property type="project" value="UniProtKB-EC"/>
</dbReference>
<keyword evidence="9" id="KW-0238">DNA-binding</keyword>
<dbReference type="GO" id="GO:0005829">
    <property type="term" value="C:cytosol"/>
    <property type="evidence" value="ECO:0007669"/>
    <property type="project" value="TreeGrafter"/>
</dbReference>
<keyword evidence="3 15" id="KW-0547">Nucleotide-binding</keyword>
<name>A0A4Q7L5U7_9PSEU</name>
<reference evidence="19 20" key="1">
    <citation type="submission" date="2019-02" db="EMBL/GenBank/DDBJ databases">
        <title>Genomic Encyclopedia of Type Strains, Phase IV (KMG-IV): sequencing the most valuable type-strain genomes for metagenomic binning, comparative biology and taxonomic classification.</title>
        <authorList>
            <person name="Goeker M."/>
        </authorList>
    </citation>
    <scope>NUCLEOTIDE SEQUENCE [LARGE SCALE GENOMIC DNA]</scope>
    <source>
        <strain evidence="19 20">DSM 101727</strain>
    </source>
</reference>
<dbReference type="GO" id="GO:0000725">
    <property type="term" value="P:recombinational repair"/>
    <property type="evidence" value="ECO:0007669"/>
    <property type="project" value="TreeGrafter"/>
</dbReference>
<dbReference type="Gene3D" id="3.90.320.10">
    <property type="match status" value="1"/>
</dbReference>
<dbReference type="Pfam" id="PF12705">
    <property type="entry name" value="PDDEXK_1"/>
    <property type="match status" value="1"/>
</dbReference>
<feature type="domain" description="UvrD-like helicase ATP-binding" evidence="17">
    <location>
        <begin position="22"/>
        <end position="340"/>
    </location>
</feature>
<keyword evidence="2" id="KW-0540">Nuclease</keyword>
<proteinExistence type="inferred from homology"/>
<protein>
    <recommendedName>
        <fullName evidence="13">DNA 3'-5' helicase</fullName>
        <ecNumber evidence="13">5.6.2.4</ecNumber>
    </recommendedName>
</protein>
<gene>
    <name evidence="19" type="ORF">EV193_10175</name>
</gene>
<dbReference type="PROSITE" id="PS51198">
    <property type="entry name" value="UVRD_HELICASE_ATP_BIND"/>
    <property type="match status" value="1"/>
</dbReference>
<evidence type="ECO:0000256" key="14">
    <source>
        <dbReference type="ARBA" id="ARBA00048988"/>
    </source>
</evidence>
<dbReference type="EC" id="5.6.2.4" evidence="13"/>
<dbReference type="Proteomes" id="UP000294257">
    <property type="component" value="Unassembled WGS sequence"/>
</dbReference>
<dbReference type="InterPro" id="IPR011604">
    <property type="entry name" value="PDDEXK-like_dom_sf"/>
</dbReference>
<dbReference type="PANTHER" id="PTHR11070">
    <property type="entry name" value="UVRD / RECB / PCRA DNA HELICASE FAMILY MEMBER"/>
    <property type="match status" value="1"/>
</dbReference>
<dbReference type="InterPro" id="IPR038726">
    <property type="entry name" value="PDDEXK_AddAB-type"/>
</dbReference>
<evidence type="ECO:0000256" key="8">
    <source>
        <dbReference type="ARBA" id="ARBA00022840"/>
    </source>
</evidence>
<dbReference type="GO" id="GO:0005524">
    <property type="term" value="F:ATP binding"/>
    <property type="evidence" value="ECO:0007669"/>
    <property type="project" value="UniProtKB-UniRule"/>
</dbReference>
<organism evidence="19 20">
    <name type="scientific">Herbihabitans rhizosphaerae</name>
    <dbReference type="NCBI Taxonomy" id="1872711"/>
    <lineage>
        <taxon>Bacteria</taxon>
        <taxon>Bacillati</taxon>
        <taxon>Actinomycetota</taxon>
        <taxon>Actinomycetes</taxon>
        <taxon>Pseudonocardiales</taxon>
        <taxon>Pseudonocardiaceae</taxon>
        <taxon>Herbihabitans</taxon>
    </lineage>
</organism>
<dbReference type="EMBL" id="SGWQ01000001">
    <property type="protein sequence ID" value="RZS44200.1"/>
    <property type="molecule type" value="Genomic_DNA"/>
</dbReference>
<keyword evidence="8 15" id="KW-0067">ATP-binding</keyword>
<sequence length="1076" mass="114488">MGPNTTPAPQLVRRKPARRARPRWDDAAEAVLSGGRPFTRVLGGPGSGKTTLLAEVAAERILHGGADPENVLVLTHSRRAAVAMRARITALLTSTDAPAGSLPRTVREPLVRTVHSYAFAVLRSQATLNGEPSPRLLSGPEQDTMIRDLLAGDLDGGLDGDAGDWPSRLRAALPLPGFAAEVRDLLLRAAERGLGPEDLVKLGKRRKRDEWVAAGVFWRQYEEVTLLQGAGQSAAAQAAAPALDAAELVASALLAFATDERLLATERARVRHLFVDDAQHLDPLQYRLLVALGEGAEEFTLAGDPDQAVFSFRGADPSLLADADPAGEHTVVLGVSHRMRPEIQTAVQRLAARLPGSGAGRVLTRDDTDGPPGAVALHLHPSPAAEAAWVADQLRRAHLFDEVPWSDMAVLVRSANRSIPVLHRALAAAGVPVAIPDDELPLARQPSVRPLLELLRCAAEPSTVDASTAAMLLTSPLGGADPIALRRLRRGLRRLELAAGGDRPSDELLVEVLSTEDKLVALADSEAGPARRLVDLLRTAREAIADGAGVEMVLWRVWQASGLERRWVAQSARGGPLGAKADRDLDAVVALFHAAERYVDRLPGTSVAGFADYLAAQHIAGDSLAQSAPTGDAVALLTAHAAAGREWTVVAVPGVQEGSWPDLRLRGTLLGVEQLVDDLSGVDSGPLTAVSQTAPLLAEERRLLLVAASRARRRLLVSAVRGEEEQPSRFLDELAGAEAGDDLADRIAVARPGRALVLADLVGDLRRAACDGKADPARRRLAARQLARLADAGVPGAHPDEWYGLVDASSVEALRALDAPIAVSPSTVEVLAKCPLRWMIERHGGADPAELPSVTGMLVHALAQAAAEGADAEVLRVELDKAWAAVDAGAPWFSRREKQRIYAMLETFTSWLASSRGELSQVDIERDVSVELPTDPPVTLRGRVDRLERDADGRPVVVDIKSGKSPVTKKDAEAHPQLAVYQLAAAYGAFTSLGLDQQPGGARLLYVSKKDKKTGAAERVQPPLDADTGRMWLDVVRDAAASSAGPEYAARENSDCDRCPARTSCPLHPTGRQVPE</sequence>
<keyword evidence="4" id="KW-0227">DNA damage</keyword>
<comment type="similarity">
    <text evidence="1">Belongs to the helicase family. UvrD subfamily.</text>
</comment>
<keyword evidence="10" id="KW-0234">DNA repair</keyword>
<evidence type="ECO:0000256" key="3">
    <source>
        <dbReference type="ARBA" id="ARBA00022741"/>
    </source>
</evidence>
<dbReference type="GO" id="GO:0004527">
    <property type="term" value="F:exonuclease activity"/>
    <property type="evidence" value="ECO:0007669"/>
    <property type="project" value="UniProtKB-KW"/>
</dbReference>
<comment type="catalytic activity">
    <reaction evidence="14">
        <text>ATP + H2O = ADP + phosphate + H(+)</text>
        <dbReference type="Rhea" id="RHEA:13065"/>
        <dbReference type="ChEBI" id="CHEBI:15377"/>
        <dbReference type="ChEBI" id="CHEBI:15378"/>
        <dbReference type="ChEBI" id="CHEBI:30616"/>
        <dbReference type="ChEBI" id="CHEBI:43474"/>
        <dbReference type="ChEBI" id="CHEBI:456216"/>
        <dbReference type="EC" id="5.6.2.4"/>
    </reaction>
</comment>
<evidence type="ECO:0000256" key="4">
    <source>
        <dbReference type="ARBA" id="ARBA00022763"/>
    </source>
</evidence>
<dbReference type="PROSITE" id="PS51217">
    <property type="entry name" value="UVRD_HELICASE_CTER"/>
    <property type="match status" value="1"/>
</dbReference>
<dbReference type="Pfam" id="PF00580">
    <property type="entry name" value="UvrD-helicase"/>
    <property type="match status" value="1"/>
</dbReference>
<dbReference type="RefSeq" id="WP_242613066.1">
    <property type="nucleotide sequence ID" value="NZ_SGWQ01000001.1"/>
</dbReference>
<dbReference type="Gene3D" id="1.10.486.10">
    <property type="entry name" value="PCRA, domain 4"/>
    <property type="match status" value="1"/>
</dbReference>
<dbReference type="Gene3D" id="3.40.50.300">
    <property type="entry name" value="P-loop containing nucleotide triphosphate hydrolases"/>
    <property type="match status" value="2"/>
</dbReference>
<dbReference type="SUPFAM" id="SSF52540">
    <property type="entry name" value="P-loop containing nucleoside triphosphate hydrolases"/>
    <property type="match status" value="1"/>
</dbReference>
<evidence type="ECO:0000256" key="1">
    <source>
        <dbReference type="ARBA" id="ARBA00009922"/>
    </source>
</evidence>
<comment type="caution">
    <text evidence="19">The sequence shown here is derived from an EMBL/GenBank/DDBJ whole genome shotgun (WGS) entry which is preliminary data.</text>
</comment>
<evidence type="ECO:0000259" key="18">
    <source>
        <dbReference type="PROSITE" id="PS51217"/>
    </source>
</evidence>
<keyword evidence="7" id="KW-0269">Exonuclease</keyword>
<evidence type="ECO:0000313" key="20">
    <source>
        <dbReference type="Proteomes" id="UP000294257"/>
    </source>
</evidence>
<dbReference type="InterPro" id="IPR014017">
    <property type="entry name" value="DNA_helicase_UvrD-like_C"/>
</dbReference>
<evidence type="ECO:0000256" key="2">
    <source>
        <dbReference type="ARBA" id="ARBA00022722"/>
    </source>
</evidence>
<evidence type="ECO:0000313" key="19">
    <source>
        <dbReference type="EMBL" id="RZS44200.1"/>
    </source>
</evidence>
<feature type="compositionally biased region" description="Basic residues" evidence="16">
    <location>
        <begin position="12"/>
        <end position="21"/>
    </location>
</feature>
<evidence type="ECO:0000256" key="16">
    <source>
        <dbReference type="SAM" id="MobiDB-lite"/>
    </source>
</evidence>
<evidence type="ECO:0000256" key="12">
    <source>
        <dbReference type="ARBA" id="ARBA00034617"/>
    </source>
</evidence>